<accession>A0ABD7ZLC0</accession>
<evidence type="ECO:0000313" key="5">
    <source>
        <dbReference type="Proteomes" id="UP001260090"/>
    </source>
</evidence>
<keyword evidence="1" id="KW-1133">Transmembrane helix</keyword>
<evidence type="ECO:0000313" key="2">
    <source>
        <dbReference type="EMBL" id="QPR78168.1"/>
    </source>
</evidence>
<sequence length="97" mass="11172">MMVFDDINIPIILGLLFFIIFLCNKGKDASTLCLSLLFGGMVVDYWLNIKGLNDTYISTAWSVFYCITMIILIPIMLRKTIKDIKYIKAKIKKNRTV</sequence>
<evidence type="ECO:0000313" key="3">
    <source>
        <dbReference type="EMBL" id="WMY13630.1"/>
    </source>
</evidence>
<keyword evidence="1" id="KW-0812">Transmembrane</keyword>
<name>A0ABD7ZLC0_9BACI</name>
<evidence type="ECO:0000313" key="4">
    <source>
        <dbReference type="Proteomes" id="UP000594791"/>
    </source>
</evidence>
<keyword evidence="4" id="KW-1185">Reference proteome</keyword>
<dbReference type="RefSeq" id="WP_000989375.1">
    <property type="nucleotide sequence ID" value="NZ_CP020937.1"/>
</dbReference>
<organism evidence="3 5">
    <name type="scientific">Bacillus tropicus</name>
    <dbReference type="NCBI Taxonomy" id="2026188"/>
    <lineage>
        <taxon>Bacteria</taxon>
        <taxon>Bacillati</taxon>
        <taxon>Bacillota</taxon>
        <taxon>Bacilli</taxon>
        <taxon>Bacillales</taxon>
        <taxon>Bacillaceae</taxon>
        <taxon>Bacillus</taxon>
        <taxon>Bacillus cereus group</taxon>
    </lineage>
</organism>
<feature type="transmembrane region" description="Helical" evidence="1">
    <location>
        <begin position="6"/>
        <end position="24"/>
    </location>
</feature>
<dbReference type="EMBL" id="CP119875">
    <property type="protein sequence ID" value="WMY13630.1"/>
    <property type="molecule type" value="Genomic_DNA"/>
</dbReference>
<gene>
    <name evidence="2" type="ORF">I6G77_02885</name>
    <name evidence="3" type="ORF">P3F89_16815</name>
</gene>
<evidence type="ECO:0000256" key="1">
    <source>
        <dbReference type="SAM" id="Phobius"/>
    </source>
</evidence>
<keyword evidence="1" id="KW-0472">Membrane</keyword>
<evidence type="ECO:0008006" key="6">
    <source>
        <dbReference type="Google" id="ProtNLM"/>
    </source>
</evidence>
<dbReference type="GeneID" id="93009000"/>
<reference evidence="3 5" key="2">
    <citation type="submission" date="2023-03" db="EMBL/GenBank/DDBJ databases">
        <title>Plant growth-promoting bacteria for biocontrol of bacterial wilt in tomato.</title>
        <authorList>
            <person name="Song J."/>
            <person name="Jin Y.J."/>
        </authorList>
    </citation>
    <scope>NUCLEOTIDE SEQUENCE [LARGE SCALE GENOMIC DNA]</scope>
    <source>
        <strain evidence="3 5">T36S-23</strain>
    </source>
</reference>
<dbReference type="Proteomes" id="UP000594791">
    <property type="component" value="Chromosome"/>
</dbReference>
<dbReference type="EMBL" id="CP065739">
    <property type="protein sequence ID" value="QPR78168.1"/>
    <property type="molecule type" value="Genomic_DNA"/>
</dbReference>
<proteinExistence type="predicted"/>
<dbReference type="Proteomes" id="UP001260090">
    <property type="component" value="Chromosome"/>
</dbReference>
<protein>
    <recommendedName>
        <fullName evidence="6">Permease</fullName>
    </recommendedName>
</protein>
<feature type="transmembrane region" description="Helical" evidence="1">
    <location>
        <begin position="55"/>
        <end position="77"/>
    </location>
</feature>
<dbReference type="AlphaFoldDB" id="A0ABD7ZLC0"/>
<reference evidence="2 4" key="1">
    <citation type="submission" date="2020-12" db="EMBL/GenBank/DDBJ databases">
        <title>FDA dAtabase for Regulatory Grade micrObial Sequences (FDA-ARGOS): Supporting development and validation of Infectious Disease Dx tests.</title>
        <authorList>
            <person name="Nelson B."/>
            <person name="Plummer A."/>
            <person name="Tallon L."/>
            <person name="Sadzewicz L."/>
            <person name="Zhao X."/>
            <person name="Boylan J."/>
            <person name="Ott S."/>
            <person name="Bowen H."/>
            <person name="Vavikolanu K."/>
            <person name="Mehta A."/>
            <person name="Aluvathingal J."/>
            <person name="Nadendla S."/>
            <person name="Myers T."/>
            <person name="Yan Y."/>
            <person name="Sichtig H."/>
        </authorList>
    </citation>
    <scope>NUCLEOTIDE SEQUENCE [LARGE SCALE GENOMIC DNA]</scope>
    <source>
        <strain evidence="2 4">FDAARGOS_920</strain>
    </source>
</reference>